<dbReference type="InterPro" id="IPR016181">
    <property type="entry name" value="Acyl_CoA_acyltransferase"/>
</dbReference>
<dbReference type="GO" id="GO:0008080">
    <property type="term" value="F:N-acetyltransferase activity"/>
    <property type="evidence" value="ECO:0007669"/>
    <property type="project" value="TreeGrafter"/>
</dbReference>
<dbReference type="SUPFAM" id="SSF55729">
    <property type="entry name" value="Acyl-CoA N-acyltransferases (Nat)"/>
    <property type="match status" value="1"/>
</dbReference>
<organism evidence="4">
    <name type="scientific">Serratia marcescens</name>
    <dbReference type="NCBI Taxonomy" id="615"/>
    <lineage>
        <taxon>Bacteria</taxon>
        <taxon>Pseudomonadati</taxon>
        <taxon>Pseudomonadota</taxon>
        <taxon>Gammaproteobacteria</taxon>
        <taxon>Enterobacterales</taxon>
        <taxon>Yersiniaceae</taxon>
        <taxon>Serratia</taxon>
    </lineage>
</organism>
<name>A0A1C3HCN6_SERMA</name>
<protein>
    <submittedName>
        <fullName evidence="4">Acetyltransferase (GNAT) family protein</fullName>
    </submittedName>
</protein>
<dbReference type="PANTHER" id="PTHR10545">
    <property type="entry name" value="DIAMINE N-ACETYLTRANSFERASE"/>
    <property type="match status" value="1"/>
</dbReference>
<sequence length="150" mass="17470">MNLSNPEVTIRRINGDDKAQWLALWQGYLDFYRADVAPQVTDRTFERLGQDEQVYGLVAEDAEGRLLGLMNLVFHPSTWSAVGYCYIEDLYVSPQARGHKVSEKLFEQAYRLAETRGNDRVYWMTQEYNAPARSLYDKIGRRSSFIVYTR</sequence>
<dbReference type="InterPro" id="IPR000182">
    <property type="entry name" value="GNAT_dom"/>
</dbReference>
<dbReference type="Pfam" id="PF00583">
    <property type="entry name" value="Acetyltransf_1"/>
    <property type="match status" value="1"/>
</dbReference>
<gene>
    <name evidence="4" type="ORF">PWN146_01463</name>
</gene>
<evidence type="ECO:0000259" key="3">
    <source>
        <dbReference type="PROSITE" id="PS51186"/>
    </source>
</evidence>
<keyword evidence="1 4" id="KW-0808">Transferase</keyword>
<evidence type="ECO:0000256" key="1">
    <source>
        <dbReference type="ARBA" id="ARBA00022679"/>
    </source>
</evidence>
<keyword evidence="2" id="KW-0012">Acyltransferase</keyword>
<dbReference type="EMBL" id="LT575490">
    <property type="protein sequence ID" value="SAY42777.1"/>
    <property type="molecule type" value="Genomic_DNA"/>
</dbReference>
<dbReference type="PROSITE" id="PS51186">
    <property type="entry name" value="GNAT"/>
    <property type="match status" value="1"/>
</dbReference>
<accession>A0A1C3HCN6</accession>
<dbReference type="PANTHER" id="PTHR10545:SF42">
    <property type="entry name" value="ACETYLTRANSFERASE"/>
    <property type="match status" value="1"/>
</dbReference>
<dbReference type="AlphaFoldDB" id="A0A1C3HCN6"/>
<evidence type="ECO:0000313" key="4">
    <source>
        <dbReference type="EMBL" id="SAY42777.1"/>
    </source>
</evidence>
<dbReference type="Gene3D" id="3.40.630.30">
    <property type="match status" value="1"/>
</dbReference>
<dbReference type="InterPro" id="IPR051016">
    <property type="entry name" value="Diverse_Substrate_AcTransf"/>
</dbReference>
<dbReference type="CDD" id="cd04301">
    <property type="entry name" value="NAT_SF"/>
    <property type="match status" value="1"/>
</dbReference>
<evidence type="ECO:0000256" key="2">
    <source>
        <dbReference type="ARBA" id="ARBA00023315"/>
    </source>
</evidence>
<feature type="domain" description="N-acetyltransferase" evidence="3">
    <location>
        <begin position="8"/>
        <end position="150"/>
    </location>
</feature>
<reference evidence="4" key="1">
    <citation type="submission" date="2016-05" db="EMBL/GenBank/DDBJ databases">
        <authorList>
            <person name="Cock P.J.A."/>
            <person name="Cock P.J.A."/>
        </authorList>
    </citation>
    <scope>NUCLEOTIDE SEQUENCE</scope>
    <source>
        <strain evidence="4">PWN146_assembly</strain>
    </source>
</reference>
<proteinExistence type="predicted"/>